<reference evidence="4" key="1">
    <citation type="journal article" date="2019" name="Int. J. Syst. Evol. Microbiol.">
        <title>The Global Catalogue of Microorganisms (GCM) 10K type strain sequencing project: providing services to taxonomists for standard genome sequencing and annotation.</title>
        <authorList>
            <consortium name="The Broad Institute Genomics Platform"/>
            <consortium name="The Broad Institute Genome Sequencing Center for Infectious Disease"/>
            <person name="Wu L."/>
            <person name="Ma J."/>
        </authorList>
    </citation>
    <scope>NUCLEOTIDE SEQUENCE [LARGE SCALE GENOMIC DNA]</scope>
    <source>
        <strain evidence="4">CCUG 54523</strain>
    </source>
</reference>
<evidence type="ECO:0000313" key="4">
    <source>
        <dbReference type="Proteomes" id="UP001597055"/>
    </source>
</evidence>
<organism evidence="3 4">
    <name type="scientific">Microbacterium insulae</name>
    <dbReference type="NCBI Taxonomy" id="483014"/>
    <lineage>
        <taxon>Bacteria</taxon>
        <taxon>Bacillati</taxon>
        <taxon>Actinomycetota</taxon>
        <taxon>Actinomycetes</taxon>
        <taxon>Micrococcales</taxon>
        <taxon>Microbacteriaceae</taxon>
        <taxon>Microbacterium</taxon>
    </lineage>
</organism>
<evidence type="ECO:0000313" key="3">
    <source>
        <dbReference type="EMBL" id="MFD0789846.1"/>
    </source>
</evidence>
<feature type="region of interest" description="Disordered" evidence="1">
    <location>
        <begin position="1"/>
        <end position="96"/>
    </location>
</feature>
<feature type="compositionally biased region" description="Pro residues" evidence="1">
    <location>
        <begin position="69"/>
        <end position="81"/>
    </location>
</feature>
<accession>A0ABW3AGY1</accession>
<proteinExistence type="predicted"/>
<feature type="compositionally biased region" description="Low complexity" evidence="1">
    <location>
        <begin position="38"/>
        <end position="54"/>
    </location>
</feature>
<evidence type="ECO:0000256" key="1">
    <source>
        <dbReference type="SAM" id="MobiDB-lite"/>
    </source>
</evidence>
<keyword evidence="2" id="KW-1133">Transmembrane helix</keyword>
<dbReference type="RefSeq" id="WP_204981109.1">
    <property type="nucleotide sequence ID" value="NZ_JBHTII010000001.1"/>
</dbReference>
<dbReference type="Proteomes" id="UP001597055">
    <property type="component" value="Unassembled WGS sequence"/>
</dbReference>
<comment type="caution">
    <text evidence="3">The sequence shown here is derived from an EMBL/GenBank/DDBJ whole genome shotgun (WGS) entry which is preliminary data.</text>
</comment>
<gene>
    <name evidence="3" type="ORF">ACFQ0P_05500</name>
</gene>
<feature type="transmembrane region" description="Helical" evidence="2">
    <location>
        <begin position="108"/>
        <end position="129"/>
    </location>
</feature>
<protein>
    <submittedName>
        <fullName evidence="3">Uncharacterized protein</fullName>
    </submittedName>
</protein>
<name>A0ABW3AGY1_9MICO</name>
<keyword evidence="2" id="KW-0472">Membrane</keyword>
<keyword evidence="2" id="KW-0812">Transmembrane</keyword>
<dbReference type="EMBL" id="JBHTII010000001">
    <property type="protein sequence ID" value="MFD0789846.1"/>
    <property type="molecule type" value="Genomic_DNA"/>
</dbReference>
<keyword evidence="4" id="KW-1185">Reference proteome</keyword>
<evidence type="ECO:0000256" key="2">
    <source>
        <dbReference type="SAM" id="Phobius"/>
    </source>
</evidence>
<sequence length="257" mass="27040">MDAATEDELRMLRRRAYGPDADIQTDPAAMDRLRRLEAAAARVSPSAIAPSAADPAEEDEPTTDATPVPVDPGVPAPPDAPEAPTGMPSDEADAADTLERPRLSRRTIWLWAASIVVALVVGAGITTLMPATGAGRVATIAEADISEWPADVFGDPQEGARIFEAYEGLRVLVIPNAWGNSDAALSCVFVVRSDREGGTGAVNEIVTTGCGAGDFPPTAAFPVNEESPEALRDRFADGTDLRIVLAEDEVHVFAKEP</sequence>